<feature type="chain" id="PRO_5016877679" evidence="2">
    <location>
        <begin position="24"/>
        <end position="184"/>
    </location>
</feature>
<keyword evidence="1" id="KW-0472">Membrane</keyword>
<evidence type="ECO:0000313" key="3">
    <source>
        <dbReference type="EMBL" id="RDX60458.1"/>
    </source>
</evidence>
<name>A0A371E355_MUCPR</name>
<gene>
    <name evidence="3" type="ORF">CR513_61399</name>
</gene>
<feature type="non-terminal residue" evidence="3">
    <location>
        <position position="1"/>
    </location>
</feature>
<evidence type="ECO:0000256" key="2">
    <source>
        <dbReference type="SAM" id="SignalP"/>
    </source>
</evidence>
<dbReference type="AlphaFoldDB" id="A0A371E355"/>
<proteinExistence type="predicted"/>
<comment type="caution">
    <text evidence="3">The sequence shown here is derived from an EMBL/GenBank/DDBJ whole genome shotgun (WGS) entry which is preliminary data.</text>
</comment>
<organism evidence="3 4">
    <name type="scientific">Mucuna pruriens</name>
    <name type="common">Velvet bean</name>
    <name type="synonym">Dolichos pruriens</name>
    <dbReference type="NCBI Taxonomy" id="157652"/>
    <lineage>
        <taxon>Eukaryota</taxon>
        <taxon>Viridiplantae</taxon>
        <taxon>Streptophyta</taxon>
        <taxon>Embryophyta</taxon>
        <taxon>Tracheophyta</taxon>
        <taxon>Spermatophyta</taxon>
        <taxon>Magnoliopsida</taxon>
        <taxon>eudicotyledons</taxon>
        <taxon>Gunneridae</taxon>
        <taxon>Pentapetalae</taxon>
        <taxon>rosids</taxon>
        <taxon>fabids</taxon>
        <taxon>Fabales</taxon>
        <taxon>Fabaceae</taxon>
        <taxon>Papilionoideae</taxon>
        <taxon>50 kb inversion clade</taxon>
        <taxon>NPAAA clade</taxon>
        <taxon>indigoferoid/millettioid clade</taxon>
        <taxon>Phaseoleae</taxon>
        <taxon>Mucuna</taxon>
    </lineage>
</organism>
<dbReference type="EMBL" id="QJKJ01016856">
    <property type="protein sequence ID" value="RDX60458.1"/>
    <property type="molecule type" value="Genomic_DNA"/>
</dbReference>
<protein>
    <submittedName>
        <fullName evidence="3">Uncharacterized protein</fullName>
    </submittedName>
</protein>
<keyword evidence="1" id="KW-1133">Transmembrane helix</keyword>
<dbReference type="Proteomes" id="UP000257109">
    <property type="component" value="Unassembled WGS sequence"/>
</dbReference>
<reference evidence="3" key="1">
    <citation type="submission" date="2018-05" db="EMBL/GenBank/DDBJ databases">
        <title>Draft genome of Mucuna pruriens seed.</title>
        <authorList>
            <person name="Nnadi N.E."/>
            <person name="Vos R."/>
            <person name="Hasami M.H."/>
            <person name="Devisetty U.K."/>
            <person name="Aguiy J.C."/>
        </authorList>
    </citation>
    <scope>NUCLEOTIDE SEQUENCE [LARGE SCALE GENOMIC DNA]</scope>
    <source>
        <strain evidence="3">JCA_2017</strain>
    </source>
</reference>
<feature type="transmembrane region" description="Helical" evidence="1">
    <location>
        <begin position="138"/>
        <end position="160"/>
    </location>
</feature>
<keyword evidence="4" id="KW-1185">Reference proteome</keyword>
<keyword evidence="2" id="KW-0732">Signal</keyword>
<accession>A0A371E355</accession>
<sequence length="184" mass="20455">MNDVFRHFFVFCGELCLLRRALLLYNSGHPAIRYSAIPYGFEVLGSTNTMASFCDLVLPRLLKPSCMGVGTTKWGGMLGSNYKALDSPTTIASFCGVVLSRLEVVCSATWLSHINFIAFTSPNLSCWSKCLSHVSSQIFATIARYSTFAFTLTIVFCLLLHEIKLPPTRMQYPKVDLLYDGTPT</sequence>
<evidence type="ECO:0000313" key="4">
    <source>
        <dbReference type="Proteomes" id="UP000257109"/>
    </source>
</evidence>
<keyword evidence="1" id="KW-0812">Transmembrane</keyword>
<evidence type="ECO:0000256" key="1">
    <source>
        <dbReference type="SAM" id="Phobius"/>
    </source>
</evidence>
<feature type="signal peptide" evidence="2">
    <location>
        <begin position="1"/>
        <end position="23"/>
    </location>
</feature>